<sequence>MVPLLYNRLGSLVIAGFHAIFSHLTTLFKQPGIFITSRHLWHIFLDLCILLCLLLLQRVLLFLEQNNFLLTHGMSYVHVVALALAEGGGSAAGAIGSRGLEVLLLGRDKGCKQEEGDNQGKPLY</sequence>
<accession>A0A8J8SU91</accession>
<evidence type="ECO:0000313" key="3">
    <source>
        <dbReference type="Proteomes" id="UP000785679"/>
    </source>
</evidence>
<evidence type="ECO:0000313" key="2">
    <source>
        <dbReference type="EMBL" id="TNV70924.1"/>
    </source>
</evidence>
<protein>
    <submittedName>
        <fullName evidence="2">Uncharacterized protein</fullName>
    </submittedName>
</protein>
<name>A0A8J8SU91_HALGN</name>
<dbReference type="AlphaFoldDB" id="A0A8J8SU91"/>
<feature type="transmembrane region" description="Helical" evidence="1">
    <location>
        <begin position="40"/>
        <end position="63"/>
    </location>
</feature>
<organism evidence="2 3">
    <name type="scientific">Halteria grandinella</name>
    <dbReference type="NCBI Taxonomy" id="5974"/>
    <lineage>
        <taxon>Eukaryota</taxon>
        <taxon>Sar</taxon>
        <taxon>Alveolata</taxon>
        <taxon>Ciliophora</taxon>
        <taxon>Intramacronucleata</taxon>
        <taxon>Spirotrichea</taxon>
        <taxon>Stichotrichia</taxon>
        <taxon>Sporadotrichida</taxon>
        <taxon>Halteriidae</taxon>
        <taxon>Halteria</taxon>
    </lineage>
</organism>
<keyword evidence="1" id="KW-0472">Membrane</keyword>
<gene>
    <name evidence="2" type="ORF">FGO68_gene17325</name>
</gene>
<comment type="caution">
    <text evidence="2">The sequence shown here is derived from an EMBL/GenBank/DDBJ whole genome shotgun (WGS) entry which is preliminary data.</text>
</comment>
<keyword evidence="1" id="KW-0812">Transmembrane</keyword>
<keyword evidence="3" id="KW-1185">Reference proteome</keyword>
<feature type="transmembrane region" description="Helical" evidence="1">
    <location>
        <begin position="6"/>
        <end position="28"/>
    </location>
</feature>
<dbReference type="EMBL" id="RRYP01031611">
    <property type="protein sequence ID" value="TNV70924.1"/>
    <property type="molecule type" value="Genomic_DNA"/>
</dbReference>
<evidence type="ECO:0000256" key="1">
    <source>
        <dbReference type="SAM" id="Phobius"/>
    </source>
</evidence>
<keyword evidence="1" id="KW-1133">Transmembrane helix</keyword>
<feature type="transmembrane region" description="Helical" evidence="1">
    <location>
        <begin position="75"/>
        <end position="95"/>
    </location>
</feature>
<reference evidence="2" key="1">
    <citation type="submission" date="2019-06" db="EMBL/GenBank/DDBJ databases">
        <authorList>
            <person name="Zheng W."/>
        </authorList>
    </citation>
    <scope>NUCLEOTIDE SEQUENCE</scope>
    <source>
        <strain evidence="2">QDHG01</strain>
    </source>
</reference>
<proteinExistence type="predicted"/>
<dbReference type="Proteomes" id="UP000785679">
    <property type="component" value="Unassembled WGS sequence"/>
</dbReference>